<accession>A0A2T5V9K1</accession>
<name>A0A2T5V9K1_9HYPH</name>
<evidence type="ECO:0000256" key="1">
    <source>
        <dbReference type="SAM" id="MobiDB-lite"/>
    </source>
</evidence>
<gene>
    <name evidence="2" type="ORF">C8N35_10455</name>
</gene>
<reference evidence="2 3" key="1">
    <citation type="submission" date="2018-04" db="EMBL/GenBank/DDBJ databases">
        <title>Genomic Encyclopedia of Archaeal and Bacterial Type Strains, Phase II (KMG-II): from individual species to whole genera.</title>
        <authorList>
            <person name="Goeker M."/>
        </authorList>
    </citation>
    <scope>NUCLEOTIDE SEQUENCE [LARGE SCALE GENOMIC DNA]</scope>
    <source>
        <strain evidence="2 3">DSM 23382</strain>
    </source>
</reference>
<dbReference type="EMBL" id="QAYG01000004">
    <property type="protein sequence ID" value="PTW60432.1"/>
    <property type="molecule type" value="Genomic_DNA"/>
</dbReference>
<sequence>MRPKSAGLVCLAGARLIRHDGTNSGNGTGKPCDKSDEQAKTNEHDRTLKAITNGILASLAPHACDLNHPRAAGQMLRPDGVYCVNDDLAQRRILIRTDWS</sequence>
<organism evidence="2 3">
    <name type="scientific">Breoghania corrubedonensis</name>
    <dbReference type="NCBI Taxonomy" id="665038"/>
    <lineage>
        <taxon>Bacteria</taxon>
        <taxon>Pseudomonadati</taxon>
        <taxon>Pseudomonadota</taxon>
        <taxon>Alphaproteobacteria</taxon>
        <taxon>Hyphomicrobiales</taxon>
        <taxon>Stappiaceae</taxon>
        <taxon>Breoghania</taxon>
    </lineage>
</organism>
<dbReference type="AlphaFoldDB" id="A0A2T5V9K1"/>
<dbReference type="Proteomes" id="UP000244081">
    <property type="component" value="Unassembled WGS sequence"/>
</dbReference>
<evidence type="ECO:0000313" key="2">
    <source>
        <dbReference type="EMBL" id="PTW60432.1"/>
    </source>
</evidence>
<protein>
    <submittedName>
        <fullName evidence="2">Uncharacterized protein</fullName>
    </submittedName>
</protein>
<feature type="compositionally biased region" description="Basic and acidic residues" evidence="1">
    <location>
        <begin position="31"/>
        <end position="42"/>
    </location>
</feature>
<keyword evidence="3" id="KW-1185">Reference proteome</keyword>
<evidence type="ECO:0000313" key="3">
    <source>
        <dbReference type="Proteomes" id="UP000244081"/>
    </source>
</evidence>
<feature type="region of interest" description="Disordered" evidence="1">
    <location>
        <begin position="18"/>
        <end position="42"/>
    </location>
</feature>
<proteinExistence type="predicted"/>
<comment type="caution">
    <text evidence="2">The sequence shown here is derived from an EMBL/GenBank/DDBJ whole genome shotgun (WGS) entry which is preliminary data.</text>
</comment>